<dbReference type="Proteomes" id="UP001152795">
    <property type="component" value="Unassembled WGS sequence"/>
</dbReference>
<gene>
    <name evidence="8" type="ORF">PACLA_8A081220</name>
</gene>
<evidence type="ECO:0000256" key="7">
    <source>
        <dbReference type="SAM" id="MobiDB-lite"/>
    </source>
</evidence>
<dbReference type="GO" id="GO:0008156">
    <property type="term" value="P:negative regulation of DNA replication"/>
    <property type="evidence" value="ECO:0007669"/>
    <property type="project" value="TreeGrafter"/>
</dbReference>
<comment type="subcellular location">
    <subcellularLocation>
        <location evidence="1">Nucleus</location>
    </subcellularLocation>
</comment>
<keyword evidence="5" id="KW-0131">Cell cycle</keyword>
<evidence type="ECO:0000256" key="1">
    <source>
        <dbReference type="ARBA" id="ARBA00004123"/>
    </source>
</evidence>
<comment type="caution">
    <text evidence="8">The sequence shown here is derived from an EMBL/GenBank/DDBJ whole genome shotgun (WGS) entry which is preliminary data.</text>
</comment>
<evidence type="ECO:0000256" key="6">
    <source>
        <dbReference type="SAM" id="Coils"/>
    </source>
</evidence>
<dbReference type="Gene3D" id="1.20.5.1180">
    <property type="entry name" value="Geminin coiled-coil domain"/>
    <property type="match status" value="1"/>
</dbReference>
<dbReference type="GO" id="GO:0005634">
    <property type="term" value="C:nucleus"/>
    <property type="evidence" value="ECO:0007669"/>
    <property type="project" value="UniProtKB-SubCell"/>
</dbReference>
<feature type="region of interest" description="Disordered" evidence="7">
    <location>
        <begin position="1"/>
        <end position="175"/>
    </location>
</feature>
<organism evidence="8 9">
    <name type="scientific">Paramuricea clavata</name>
    <name type="common">Red gorgonian</name>
    <name type="synonym">Violescent sea-whip</name>
    <dbReference type="NCBI Taxonomy" id="317549"/>
    <lineage>
        <taxon>Eukaryota</taxon>
        <taxon>Metazoa</taxon>
        <taxon>Cnidaria</taxon>
        <taxon>Anthozoa</taxon>
        <taxon>Octocorallia</taxon>
        <taxon>Malacalcyonacea</taxon>
        <taxon>Plexauridae</taxon>
        <taxon>Paramuricea</taxon>
    </lineage>
</organism>
<dbReference type="AlphaFoldDB" id="A0A6S7HKG9"/>
<dbReference type="PANTHER" id="PTHR13372:SF5">
    <property type="entry name" value="GEMININ"/>
    <property type="match status" value="1"/>
</dbReference>
<keyword evidence="9" id="KW-1185">Reference proteome</keyword>
<keyword evidence="3 6" id="KW-0175">Coiled coil</keyword>
<evidence type="ECO:0000256" key="5">
    <source>
        <dbReference type="ARBA" id="ARBA00023306"/>
    </source>
</evidence>
<evidence type="ECO:0000313" key="9">
    <source>
        <dbReference type="Proteomes" id="UP001152795"/>
    </source>
</evidence>
<dbReference type="InterPro" id="IPR022786">
    <property type="entry name" value="Geminin/Multicilin"/>
</dbReference>
<feature type="coiled-coil region" evidence="6">
    <location>
        <begin position="200"/>
        <end position="230"/>
    </location>
</feature>
<dbReference type="SUPFAM" id="SSF111469">
    <property type="entry name" value="Geminin coiled-coil domain"/>
    <property type="match status" value="1"/>
</dbReference>
<dbReference type="GO" id="GO:0045786">
    <property type="term" value="P:negative regulation of cell cycle"/>
    <property type="evidence" value="ECO:0007669"/>
    <property type="project" value="TreeGrafter"/>
</dbReference>
<dbReference type="PANTHER" id="PTHR13372">
    <property type="entry name" value="GEMININ"/>
    <property type="match status" value="1"/>
</dbReference>
<feature type="compositionally biased region" description="Basic and acidic residues" evidence="7">
    <location>
        <begin position="9"/>
        <end position="23"/>
    </location>
</feature>
<name>A0A6S7HKG9_PARCT</name>
<keyword evidence="4" id="KW-0539">Nucleus</keyword>
<dbReference type="EMBL" id="CACRXK020002718">
    <property type="protein sequence ID" value="CAB3995731.1"/>
    <property type="molecule type" value="Genomic_DNA"/>
</dbReference>
<evidence type="ECO:0000256" key="3">
    <source>
        <dbReference type="ARBA" id="ARBA00023054"/>
    </source>
</evidence>
<dbReference type="Pfam" id="PF07412">
    <property type="entry name" value="Geminin"/>
    <property type="match status" value="1"/>
</dbReference>
<accession>A0A6S7HKG9</accession>
<dbReference type="OrthoDB" id="10043826at2759"/>
<feature type="compositionally biased region" description="Low complexity" evidence="7">
    <location>
        <begin position="153"/>
        <end position="170"/>
    </location>
</feature>
<feature type="compositionally biased region" description="Basic and acidic residues" evidence="7">
    <location>
        <begin position="60"/>
        <end position="78"/>
    </location>
</feature>
<comment type="similarity">
    <text evidence="2">Belongs to the geminin family.</text>
</comment>
<evidence type="ECO:0000256" key="4">
    <source>
        <dbReference type="ARBA" id="ARBA00023242"/>
    </source>
</evidence>
<sequence length="258" mass="28868">MAEINISHFRQESDCGRTKREDNLSYSSSTLAENMREQPKATKLVHSPRMPAKNSGNSDENSKISKSLSKETKAKSDDSSSSSLSLFEGREQRKSLQVLQPSADGQRLLVGGTNSQRSKTKSKAQQKRASSSSQTKLKHYLTKSSDEVDKTQSSSSEVESTTTSVPVKSEMPPSSDDAYALMVQVPAPERYWELVAEERRKALEETLEENMKLYEMIEKLKEENAALKEKANNTDYFATMYKVTKDDVPSTQDSSRDS</sequence>
<protein>
    <submittedName>
        <fullName evidence="8">Geminin</fullName>
    </submittedName>
</protein>
<evidence type="ECO:0000256" key="2">
    <source>
        <dbReference type="ARBA" id="ARBA00007979"/>
    </source>
</evidence>
<proteinExistence type="inferred from homology"/>
<evidence type="ECO:0000313" key="8">
    <source>
        <dbReference type="EMBL" id="CAB3995731.1"/>
    </source>
</evidence>
<reference evidence="8" key="1">
    <citation type="submission" date="2020-04" db="EMBL/GenBank/DDBJ databases">
        <authorList>
            <person name="Alioto T."/>
            <person name="Alioto T."/>
            <person name="Gomez Garrido J."/>
        </authorList>
    </citation>
    <scope>NUCLEOTIDE SEQUENCE</scope>
    <source>
        <strain evidence="8">A484AB</strain>
    </source>
</reference>